<dbReference type="AlphaFoldDB" id="C8XK74"/>
<dbReference type="KEGG" id="nml:Namu_2259"/>
<reference evidence="3" key="1">
    <citation type="submission" date="2009-09" db="EMBL/GenBank/DDBJ databases">
        <title>The complete genome of Nakamurella multipartita DSM 44233.</title>
        <authorList>
            <consortium name="US DOE Joint Genome Institute (JGI-PGF)"/>
            <person name="Lucas S."/>
            <person name="Copeland A."/>
            <person name="Lapidus A."/>
            <person name="Glavina del Rio T."/>
            <person name="Dalin E."/>
            <person name="Tice H."/>
            <person name="Bruce D."/>
            <person name="Goodwin L."/>
            <person name="Pitluck S."/>
            <person name="Kyrpides N."/>
            <person name="Mavromatis K."/>
            <person name="Ivanova N."/>
            <person name="Ovchinnikova G."/>
            <person name="Sims D."/>
            <person name="Meincke L."/>
            <person name="Brettin T."/>
            <person name="Detter J.C."/>
            <person name="Han C."/>
            <person name="Larimer F."/>
            <person name="Land M."/>
            <person name="Hauser L."/>
            <person name="Markowitz V."/>
            <person name="Cheng J.-F."/>
            <person name="Hugenholtz P."/>
            <person name="Woyke T."/>
            <person name="Wu D."/>
            <person name="Klenk H.-P."/>
            <person name="Eisen J.A."/>
        </authorList>
    </citation>
    <scope>NUCLEOTIDE SEQUENCE [LARGE SCALE GENOMIC DNA]</scope>
    <source>
        <strain evidence="3">ATCC 700099 / DSM 44233 / CIP 104796 / JCM 9543 / NBRC 105858 / Y-104</strain>
    </source>
</reference>
<dbReference type="Proteomes" id="UP000002218">
    <property type="component" value="Chromosome"/>
</dbReference>
<evidence type="ECO:0000256" key="1">
    <source>
        <dbReference type="SAM" id="MobiDB-lite"/>
    </source>
</evidence>
<evidence type="ECO:0000313" key="2">
    <source>
        <dbReference type="EMBL" id="ACV78636.1"/>
    </source>
</evidence>
<protein>
    <submittedName>
        <fullName evidence="2">Uncharacterized protein</fullName>
    </submittedName>
</protein>
<proteinExistence type="predicted"/>
<organism evidence="2 3">
    <name type="scientific">Nakamurella multipartita (strain ATCC 700099 / DSM 44233 / CIP 104796 / JCM 9543 / NBRC 105858 / Y-104)</name>
    <name type="common">Microsphaera multipartita</name>
    <dbReference type="NCBI Taxonomy" id="479431"/>
    <lineage>
        <taxon>Bacteria</taxon>
        <taxon>Bacillati</taxon>
        <taxon>Actinomycetota</taxon>
        <taxon>Actinomycetes</taxon>
        <taxon>Nakamurellales</taxon>
        <taxon>Nakamurellaceae</taxon>
        <taxon>Nakamurella</taxon>
    </lineage>
</organism>
<feature type="compositionally biased region" description="Basic and acidic residues" evidence="1">
    <location>
        <begin position="28"/>
        <end position="40"/>
    </location>
</feature>
<name>C8XK74_NAKMY</name>
<reference evidence="2 3" key="2">
    <citation type="journal article" date="2010" name="Stand. Genomic Sci.">
        <title>Complete genome sequence of Nakamurella multipartita type strain (Y-104).</title>
        <authorList>
            <person name="Tice H."/>
            <person name="Mayilraj S."/>
            <person name="Sims D."/>
            <person name="Lapidus A."/>
            <person name="Nolan M."/>
            <person name="Lucas S."/>
            <person name="Glavina Del Rio T."/>
            <person name="Copeland A."/>
            <person name="Cheng J.F."/>
            <person name="Meincke L."/>
            <person name="Bruce D."/>
            <person name="Goodwin L."/>
            <person name="Pitluck S."/>
            <person name="Ivanova N."/>
            <person name="Mavromatis K."/>
            <person name="Ovchinnikova G."/>
            <person name="Pati A."/>
            <person name="Chen A."/>
            <person name="Palaniappan K."/>
            <person name="Land M."/>
            <person name="Hauser L."/>
            <person name="Chang Y.J."/>
            <person name="Jeffries C.D."/>
            <person name="Detter J.C."/>
            <person name="Brettin T."/>
            <person name="Rohde M."/>
            <person name="Goker M."/>
            <person name="Bristow J."/>
            <person name="Eisen J.A."/>
            <person name="Markowitz V."/>
            <person name="Hugenholtz P."/>
            <person name="Kyrpides N.C."/>
            <person name="Klenk H.P."/>
            <person name="Chen F."/>
        </authorList>
    </citation>
    <scope>NUCLEOTIDE SEQUENCE [LARGE SCALE GENOMIC DNA]</scope>
    <source>
        <strain evidence="3">ATCC 700099 / DSM 44233 / CIP 104796 / JCM 9543 / NBRC 105858 / Y-104</strain>
    </source>
</reference>
<dbReference type="InParanoid" id="C8XK74"/>
<feature type="compositionally biased region" description="Low complexity" evidence="1">
    <location>
        <begin position="1"/>
        <end position="23"/>
    </location>
</feature>
<dbReference type="EMBL" id="CP001737">
    <property type="protein sequence ID" value="ACV78636.1"/>
    <property type="molecule type" value="Genomic_DNA"/>
</dbReference>
<dbReference type="HOGENOM" id="CLU_3292848_0_0_11"/>
<evidence type="ECO:0000313" key="3">
    <source>
        <dbReference type="Proteomes" id="UP000002218"/>
    </source>
</evidence>
<sequence length="40" mass="4062" precursor="true">MAASMSPASMSPVSTSTVSMSTVQTAGEHARSSFDAGSRR</sequence>
<keyword evidence="3" id="KW-1185">Reference proteome</keyword>
<feature type="region of interest" description="Disordered" evidence="1">
    <location>
        <begin position="1"/>
        <end position="40"/>
    </location>
</feature>
<gene>
    <name evidence="2" type="ordered locus">Namu_2259</name>
</gene>
<accession>C8XK74</accession>